<dbReference type="InterPro" id="IPR036097">
    <property type="entry name" value="HisK_dim/P_sf"/>
</dbReference>
<name>A0A239PV27_9PROT</name>
<feature type="coiled-coil region" evidence="7">
    <location>
        <begin position="877"/>
        <end position="904"/>
    </location>
</feature>
<dbReference type="InterPro" id="IPR003018">
    <property type="entry name" value="GAF"/>
</dbReference>
<dbReference type="InterPro" id="IPR052162">
    <property type="entry name" value="Sensor_kinase/Photoreceptor"/>
</dbReference>
<dbReference type="InterPro" id="IPR001789">
    <property type="entry name" value="Sig_transdc_resp-reg_receiver"/>
</dbReference>
<dbReference type="SUPFAM" id="SSF55874">
    <property type="entry name" value="ATPase domain of HSP90 chaperone/DNA topoisomerase II/histidine kinase"/>
    <property type="match status" value="1"/>
</dbReference>
<keyword evidence="7" id="KW-0175">Coiled coil</keyword>
<dbReference type="CDD" id="cd18161">
    <property type="entry name" value="REC_hyHK_blue-like"/>
    <property type="match status" value="1"/>
</dbReference>
<evidence type="ECO:0000256" key="6">
    <source>
        <dbReference type="PROSITE-ProRule" id="PRU00169"/>
    </source>
</evidence>
<dbReference type="SMART" id="SM00388">
    <property type="entry name" value="HisKA"/>
    <property type="match status" value="1"/>
</dbReference>
<dbReference type="PROSITE" id="PS50109">
    <property type="entry name" value="HIS_KIN"/>
    <property type="match status" value="1"/>
</dbReference>
<keyword evidence="4" id="KW-0808">Transferase</keyword>
<feature type="domain" description="PAS" evidence="10">
    <location>
        <begin position="11"/>
        <end position="75"/>
    </location>
</feature>
<proteinExistence type="predicted"/>
<feature type="domain" description="PAS" evidence="10">
    <location>
        <begin position="390"/>
        <end position="460"/>
    </location>
</feature>
<evidence type="ECO:0000313" key="12">
    <source>
        <dbReference type="EMBL" id="SNT74115.1"/>
    </source>
</evidence>
<gene>
    <name evidence="12" type="ORF">SAMN06297382_2021</name>
</gene>
<dbReference type="InterPro" id="IPR003661">
    <property type="entry name" value="HisK_dim/P_dom"/>
</dbReference>
<feature type="domain" description="PAS" evidence="10">
    <location>
        <begin position="516"/>
        <end position="561"/>
    </location>
</feature>
<evidence type="ECO:0000259" key="8">
    <source>
        <dbReference type="PROSITE" id="PS50109"/>
    </source>
</evidence>
<dbReference type="SUPFAM" id="SSF55785">
    <property type="entry name" value="PYP-like sensor domain (PAS domain)"/>
    <property type="match status" value="7"/>
</dbReference>
<feature type="domain" description="Response regulatory" evidence="9">
    <location>
        <begin position="1312"/>
        <end position="1428"/>
    </location>
</feature>
<evidence type="ECO:0000259" key="10">
    <source>
        <dbReference type="PROSITE" id="PS50112"/>
    </source>
</evidence>
<dbReference type="SUPFAM" id="SSF47384">
    <property type="entry name" value="Homodimeric domain of signal transducing histidine kinase"/>
    <property type="match status" value="1"/>
</dbReference>
<evidence type="ECO:0000259" key="9">
    <source>
        <dbReference type="PROSITE" id="PS50110"/>
    </source>
</evidence>
<evidence type="ECO:0000259" key="11">
    <source>
        <dbReference type="PROSITE" id="PS50113"/>
    </source>
</evidence>
<dbReference type="InterPro" id="IPR013656">
    <property type="entry name" value="PAS_4"/>
</dbReference>
<dbReference type="PANTHER" id="PTHR43304">
    <property type="entry name" value="PHYTOCHROME-LIKE PROTEIN CPH1"/>
    <property type="match status" value="1"/>
</dbReference>
<feature type="domain" description="PAC" evidence="11">
    <location>
        <begin position="706"/>
        <end position="760"/>
    </location>
</feature>
<comment type="catalytic activity">
    <reaction evidence="1">
        <text>ATP + protein L-histidine = ADP + protein N-phospho-L-histidine.</text>
        <dbReference type="EC" id="2.7.13.3"/>
    </reaction>
</comment>
<dbReference type="FunFam" id="3.30.450.20:FF:000099">
    <property type="entry name" value="Sensory box sensor histidine kinase"/>
    <property type="match status" value="1"/>
</dbReference>
<dbReference type="RefSeq" id="WP_089412491.1">
    <property type="nucleotide sequence ID" value="NZ_FZQA01000004.1"/>
</dbReference>
<dbReference type="EMBL" id="FZQA01000004">
    <property type="protein sequence ID" value="SNT74115.1"/>
    <property type="molecule type" value="Genomic_DNA"/>
</dbReference>
<dbReference type="PRINTS" id="PR00344">
    <property type="entry name" value="BCTRLSENSOR"/>
</dbReference>
<feature type="domain" description="PAS" evidence="10">
    <location>
        <begin position="761"/>
        <end position="833"/>
    </location>
</feature>
<feature type="domain" description="PAC" evidence="11">
    <location>
        <begin position="337"/>
        <end position="389"/>
    </location>
</feature>
<evidence type="ECO:0000313" key="13">
    <source>
        <dbReference type="Proteomes" id="UP000198346"/>
    </source>
</evidence>
<dbReference type="Pfam" id="PF00512">
    <property type="entry name" value="HisKA"/>
    <property type="match status" value="1"/>
</dbReference>
<dbReference type="Gene3D" id="1.10.287.130">
    <property type="match status" value="1"/>
</dbReference>
<dbReference type="Pfam" id="PF13426">
    <property type="entry name" value="PAS_9"/>
    <property type="match status" value="1"/>
</dbReference>
<dbReference type="PROSITE" id="PS50113">
    <property type="entry name" value="PAC"/>
    <property type="match status" value="5"/>
</dbReference>
<dbReference type="GO" id="GO:0000155">
    <property type="term" value="F:phosphorelay sensor kinase activity"/>
    <property type="evidence" value="ECO:0007669"/>
    <property type="project" value="InterPro"/>
</dbReference>
<dbReference type="CDD" id="cd00130">
    <property type="entry name" value="PAS"/>
    <property type="match status" value="7"/>
</dbReference>
<dbReference type="InterPro" id="IPR036890">
    <property type="entry name" value="HATPase_C_sf"/>
</dbReference>
<dbReference type="PROSITE" id="PS50110">
    <property type="entry name" value="RESPONSE_REGULATORY"/>
    <property type="match status" value="1"/>
</dbReference>
<dbReference type="Gene3D" id="3.30.450.40">
    <property type="match status" value="1"/>
</dbReference>
<evidence type="ECO:0000256" key="1">
    <source>
        <dbReference type="ARBA" id="ARBA00000085"/>
    </source>
</evidence>
<reference evidence="12 13" key="1">
    <citation type="submission" date="2017-07" db="EMBL/GenBank/DDBJ databases">
        <authorList>
            <person name="Sun Z.S."/>
            <person name="Albrecht U."/>
            <person name="Echele G."/>
            <person name="Lee C.C."/>
        </authorList>
    </citation>
    <scope>NUCLEOTIDE SEQUENCE [LARGE SCALE GENOMIC DNA]</scope>
    <source>
        <strain evidence="12 13">CGMCC 1.12710</strain>
    </source>
</reference>
<keyword evidence="5" id="KW-0418">Kinase</keyword>
<dbReference type="OrthoDB" id="9796100at2"/>
<dbReference type="InterPro" id="IPR005467">
    <property type="entry name" value="His_kinase_dom"/>
</dbReference>
<dbReference type="Pfam" id="PF13185">
    <property type="entry name" value="GAF_2"/>
    <property type="match status" value="1"/>
</dbReference>
<feature type="modified residue" description="4-aspartylphosphate" evidence="6">
    <location>
        <position position="1362"/>
    </location>
</feature>
<dbReference type="Gene3D" id="3.30.565.10">
    <property type="entry name" value="Histidine kinase-like ATPase, C-terminal domain"/>
    <property type="match status" value="1"/>
</dbReference>
<dbReference type="Proteomes" id="UP000198346">
    <property type="component" value="Unassembled WGS sequence"/>
</dbReference>
<keyword evidence="3 6" id="KW-0597">Phosphoprotein</keyword>
<dbReference type="SMART" id="SM00065">
    <property type="entry name" value="GAF"/>
    <property type="match status" value="1"/>
</dbReference>
<sequence length="1440" mass="160394">MGDDDFMAAPDADVLERLIELIPEPAWIYDASSLRFLAVNTAALARYGYAREQFLAMTIKDIRPAEDRDRLVRFLAKPRPSYFPAGRWRHLAADGRVLQVEVVSTDVRFGGVDARLVLSRDVTERESLLDHLELQKSLFTIAENIARMGSWEYDIRADRLVWSEGALRIFGVSPDAFEGGIKALFKRVHPEDRDRLRAAQAAADAREAPLDVSYRILRPDGSIRLVYERGEVRFDEAGAPIRRVGVVTDVTRQAAAEDRIRQSETLLRIAEETAHIGGWRIDLATSIVEWSDEVCRIHDMPPGSRVTVEQGIAFYAPEYRGRIRQLFDACARKGEPYDEELQIVTGKGRRVWVRSIGRAVRDAQGRITHVQGAFQDITGQKEAERTLEASRLRFRRLAESMPQIVWTADPDGAVDYANAAFYRYIGSSPEEFDLSRWIDVVHPEDQARCREAWAEAVGTGEFYAIEFRIRRADGAYRWHSVTATPVREFGDAVTKWFGAAVDDHDRWAAEERARRYAERLEATLESISDGFYALDEDWRFTFINSAAEAIIQRSREDLIGRRLWDEFPDLSGSEVAARFKRARRRKKPERFVFNYEEWDAWFDISAYPSAEGLAVYFRDVTKERAAEAQMRLLEASIARTNDLVLITEAEPLDEPGPRIVFVNDAFARRTGYAPEEVIGASPRFLQGPGTQRKELDRLRAALVARQPFRGELINYTKSGEEIWLELDIAPVAGANGEVTHFVAVERDITERVRASAALRQSEARFRAVANATADVIWDWNLKDGAVWWSEGFETRFGHPVTDEPSPVESWTDHLHPEDKDRVLAKIHDAIERRRVFWQDTYRYLDAKSEVRIVEDRGYLILDDDGEPARFVGGMSDVTERERAREALHENAERLARQISILQDLTRSTAENGDDILERIVASVIALLGCDGAALATMREQSLVYAAAAGSAAASSGRVSWIAESLAGKALETGRTLVSDDAESDARVDRDAARAIGARSVIAAVLPGADRPAGVLEAYACKPGAFAEADAQALTLFAQSAGAVLQRHELEERMRRSQRLEAIGQLTGGIAHDFNNLLTVILGNAETLAVELADDEARRPLAELTRTAAERGAELTNRLLAFARKQPLDPAPVDLNRLVADMDALLRRTLGEHIEIEVVRGAGLWPALVDAAQLESAVLNLCLNARDAMPDGGRLTIELANTYLSQDYADTEEDVKPGQYVMLAVSDTGVGMSANVRARAFEPFFTTKDPNKGSGLGLSMVFGFVKQSNGHVKIYSEEGQGATIKIYLPRAYALDGEAAAGRAGSSASGGDERILLVEDDDLVRGHILSQLRTLGYKVIEARNAREALEIVRQVSDIDLLLTDIVMPGGMNGRELAREIGKLRPEIKALYTSGYTENAIVHHGRLDAGVNFISKPFRREELARKVRMALASGARAGDPGEK</sequence>
<dbReference type="Pfam" id="PF08447">
    <property type="entry name" value="PAS_3"/>
    <property type="match status" value="4"/>
</dbReference>
<dbReference type="Gene3D" id="2.10.70.100">
    <property type="match status" value="2"/>
</dbReference>
<dbReference type="InterPro" id="IPR035965">
    <property type="entry name" value="PAS-like_dom_sf"/>
</dbReference>
<dbReference type="InterPro" id="IPR000700">
    <property type="entry name" value="PAS-assoc_C"/>
</dbReference>
<dbReference type="EC" id="2.7.13.3" evidence="2"/>
<dbReference type="SMART" id="SM00387">
    <property type="entry name" value="HATPase_c"/>
    <property type="match status" value="1"/>
</dbReference>
<dbReference type="InterPro" id="IPR011006">
    <property type="entry name" value="CheY-like_superfamily"/>
</dbReference>
<evidence type="ECO:0000256" key="3">
    <source>
        <dbReference type="ARBA" id="ARBA00022553"/>
    </source>
</evidence>
<feature type="domain" description="PAC" evidence="11">
    <location>
        <begin position="463"/>
        <end position="515"/>
    </location>
</feature>
<dbReference type="Pfam" id="PF08448">
    <property type="entry name" value="PAS_4"/>
    <property type="match status" value="2"/>
</dbReference>
<dbReference type="Pfam" id="PF02518">
    <property type="entry name" value="HATPase_c"/>
    <property type="match status" value="1"/>
</dbReference>
<dbReference type="InterPro" id="IPR013655">
    <property type="entry name" value="PAS_fold_3"/>
</dbReference>
<dbReference type="SMART" id="SM00448">
    <property type="entry name" value="REC"/>
    <property type="match status" value="1"/>
</dbReference>
<dbReference type="CDD" id="cd00082">
    <property type="entry name" value="HisKA"/>
    <property type="match status" value="1"/>
</dbReference>
<evidence type="ECO:0000256" key="5">
    <source>
        <dbReference type="ARBA" id="ARBA00022777"/>
    </source>
</evidence>
<evidence type="ECO:0000256" key="7">
    <source>
        <dbReference type="SAM" id="Coils"/>
    </source>
</evidence>
<dbReference type="NCBIfam" id="TIGR00229">
    <property type="entry name" value="sensory_box"/>
    <property type="match status" value="6"/>
</dbReference>
<keyword evidence="13" id="KW-1185">Reference proteome</keyword>
<accession>A0A239PV27</accession>
<dbReference type="SUPFAM" id="SSF55781">
    <property type="entry name" value="GAF domain-like"/>
    <property type="match status" value="1"/>
</dbReference>
<dbReference type="InterPro" id="IPR001610">
    <property type="entry name" value="PAC"/>
</dbReference>
<dbReference type="Gene3D" id="3.40.50.2300">
    <property type="match status" value="1"/>
</dbReference>
<dbReference type="SMART" id="SM00091">
    <property type="entry name" value="PAS"/>
    <property type="match status" value="7"/>
</dbReference>
<feature type="domain" description="PAC" evidence="11">
    <location>
        <begin position="210"/>
        <end position="262"/>
    </location>
</feature>
<dbReference type="InterPro" id="IPR003594">
    <property type="entry name" value="HATPase_dom"/>
</dbReference>
<dbReference type="SUPFAM" id="SSF52172">
    <property type="entry name" value="CheY-like"/>
    <property type="match status" value="1"/>
</dbReference>
<feature type="domain" description="PAS" evidence="10">
    <location>
        <begin position="652"/>
        <end position="679"/>
    </location>
</feature>
<dbReference type="Pfam" id="PF00072">
    <property type="entry name" value="Response_reg"/>
    <property type="match status" value="1"/>
</dbReference>
<dbReference type="PROSITE" id="PS50112">
    <property type="entry name" value="PAS"/>
    <property type="match status" value="5"/>
</dbReference>
<feature type="domain" description="PAC" evidence="11">
    <location>
        <begin position="837"/>
        <end position="889"/>
    </location>
</feature>
<dbReference type="SMART" id="SM00086">
    <property type="entry name" value="PAC"/>
    <property type="match status" value="6"/>
</dbReference>
<dbReference type="Gene3D" id="3.30.450.20">
    <property type="entry name" value="PAS domain"/>
    <property type="match status" value="7"/>
</dbReference>
<dbReference type="InterPro" id="IPR029016">
    <property type="entry name" value="GAF-like_dom_sf"/>
</dbReference>
<protein>
    <recommendedName>
        <fullName evidence="2">histidine kinase</fullName>
        <ecNumber evidence="2">2.7.13.3</ecNumber>
    </recommendedName>
</protein>
<evidence type="ECO:0000256" key="4">
    <source>
        <dbReference type="ARBA" id="ARBA00022679"/>
    </source>
</evidence>
<dbReference type="PANTHER" id="PTHR43304:SF1">
    <property type="entry name" value="PAC DOMAIN-CONTAINING PROTEIN"/>
    <property type="match status" value="1"/>
</dbReference>
<feature type="domain" description="Histidine kinase" evidence="8">
    <location>
        <begin position="1068"/>
        <end position="1291"/>
    </location>
</feature>
<evidence type="ECO:0000256" key="2">
    <source>
        <dbReference type="ARBA" id="ARBA00012438"/>
    </source>
</evidence>
<dbReference type="InterPro" id="IPR004358">
    <property type="entry name" value="Sig_transdc_His_kin-like_C"/>
</dbReference>
<dbReference type="InterPro" id="IPR000014">
    <property type="entry name" value="PAS"/>
</dbReference>
<organism evidence="12 13">
    <name type="scientific">Amphiplicatus metriothermophilus</name>
    <dbReference type="NCBI Taxonomy" id="1519374"/>
    <lineage>
        <taxon>Bacteria</taxon>
        <taxon>Pseudomonadati</taxon>
        <taxon>Pseudomonadota</taxon>
        <taxon>Alphaproteobacteria</taxon>
        <taxon>Parvularculales</taxon>
        <taxon>Parvularculaceae</taxon>
        <taxon>Amphiplicatus</taxon>
    </lineage>
</organism>